<evidence type="ECO:0000256" key="4">
    <source>
        <dbReference type="ARBA" id="ARBA00022670"/>
    </source>
</evidence>
<feature type="transmembrane region" description="Helical" evidence="15">
    <location>
        <begin position="43"/>
        <end position="66"/>
    </location>
</feature>
<feature type="compositionally biased region" description="Basic residues" evidence="14">
    <location>
        <begin position="24"/>
        <end position="34"/>
    </location>
</feature>
<comment type="catalytic activity">
    <reaction evidence="12">
        <text>Preferential cleavage: (Ac)2-L-Lys-D-Ala-|-D-Ala. Also transpeptidation of peptidyl-alanyl moieties that are N-acyl substituents of D-alanine.</text>
        <dbReference type="EC" id="3.4.16.4"/>
    </reaction>
</comment>
<dbReference type="InterPro" id="IPR013783">
    <property type="entry name" value="Ig-like_fold"/>
</dbReference>
<feature type="compositionally biased region" description="Acidic residues" evidence="14">
    <location>
        <begin position="809"/>
        <end position="830"/>
    </location>
</feature>
<keyword evidence="4" id="KW-0645">Protease</keyword>
<dbReference type="GO" id="GO:0008658">
    <property type="term" value="F:penicillin binding"/>
    <property type="evidence" value="ECO:0007669"/>
    <property type="project" value="InterPro"/>
</dbReference>
<dbReference type="AlphaFoldDB" id="A0A553SLA1"/>
<keyword evidence="11" id="KW-0961">Cell wall biogenesis/degradation</keyword>
<dbReference type="Gene3D" id="3.40.710.10">
    <property type="entry name" value="DD-peptidase/beta-lactamase superfamily"/>
    <property type="match status" value="1"/>
</dbReference>
<evidence type="ECO:0000256" key="12">
    <source>
        <dbReference type="ARBA" id="ARBA00034000"/>
    </source>
</evidence>
<evidence type="ECO:0000256" key="10">
    <source>
        <dbReference type="ARBA" id="ARBA00023268"/>
    </source>
</evidence>
<comment type="similarity">
    <text evidence="1">In the C-terminal section; belongs to the transpeptidase family.</text>
</comment>
<dbReference type="InterPro" id="IPR036116">
    <property type="entry name" value="FN3_sf"/>
</dbReference>
<feature type="domain" description="Penicillin-binding protein transpeptidase" evidence="16">
    <location>
        <begin position="361"/>
        <end position="653"/>
    </location>
</feature>
<dbReference type="GO" id="GO:0006508">
    <property type="term" value="P:proteolysis"/>
    <property type="evidence" value="ECO:0007669"/>
    <property type="project" value="UniProtKB-KW"/>
</dbReference>
<keyword evidence="15" id="KW-1133">Transmembrane helix</keyword>
<organism evidence="18 19">
    <name type="scientific">Niallia circulans</name>
    <name type="common">Bacillus circulans</name>
    <dbReference type="NCBI Taxonomy" id="1397"/>
    <lineage>
        <taxon>Bacteria</taxon>
        <taxon>Bacillati</taxon>
        <taxon>Bacillota</taxon>
        <taxon>Bacilli</taxon>
        <taxon>Bacillales</taxon>
        <taxon>Bacillaceae</taxon>
        <taxon>Niallia</taxon>
    </lineage>
</organism>
<dbReference type="SUPFAM" id="SSF56601">
    <property type="entry name" value="beta-lactamase/transpeptidase-like"/>
    <property type="match status" value="1"/>
</dbReference>
<dbReference type="PANTHER" id="PTHR32282">
    <property type="entry name" value="BINDING PROTEIN TRANSPEPTIDASE, PUTATIVE-RELATED"/>
    <property type="match status" value="1"/>
</dbReference>
<dbReference type="Pfam" id="PF00905">
    <property type="entry name" value="Transpeptidase"/>
    <property type="match status" value="1"/>
</dbReference>
<comment type="caution">
    <text evidence="18">The sequence shown here is derived from an EMBL/GenBank/DDBJ whole genome shotgun (WGS) entry which is preliminary data.</text>
</comment>
<dbReference type="Gene3D" id="1.10.3810.10">
    <property type="entry name" value="Biosynthetic peptidoglycan transglycosylase-like"/>
    <property type="match status" value="1"/>
</dbReference>
<feature type="region of interest" description="Disordered" evidence="14">
    <location>
        <begin position="801"/>
        <end position="911"/>
    </location>
</feature>
<accession>A0A553SLA1</accession>
<dbReference type="GO" id="GO:0030288">
    <property type="term" value="C:outer membrane-bounded periplasmic space"/>
    <property type="evidence" value="ECO:0007669"/>
    <property type="project" value="TreeGrafter"/>
</dbReference>
<proteinExistence type="inferred from homology"/>
<evidence type="ECO:0000256" key="2">
    <source>
        <dbReference type="ARBA" id="ARBA00007739"/>
    </source>
</evidence>
<feature type="compositionally biased region" description="Low complexity" evidence="14">
    <location>
        <begin position="837"/>
        <end position="859"/>
    </location>
</feature>
<feature type="domain" description="Glycosyl transferase family 51" evidence="17">
    <location>
        <begin position="91"/>
        <end position="265"/>
    </location>
</feature>
<evidence type="ECO:0000256" key="15">
    <source>
        <dbReference type="SAM" id="Phobius"/>
    </source>
</evidence>
<sequence>MTDKYQTREERRKQLQSENNNKKPKEKKPKGKKKGAKQIFKRIFLVLISLGIIGIIAGAITFAVMVKDAPELDANVLKDSISSTIYDMDDKPIEKIGAVNRDYVKYEDIPDLVKDAFIATEDSRFFKHHGIDPIRLGGAVIANFTNGFGSEGASTITQQVVKNFFFNQPQKTLSRKAQEAWLAIQLERKYTKQEIFEMYVNKIFMSENMSGVKTAAKVYFDKDLDELTLPEAAMLAGMPQAPNAYNPFKNPDRAEKRRNIVLSLMNQHGYISDSEMKEAQAASLTESIVAEDKRETSDMKYDPFIKQVISEIEDKYPDVNVYTDGLEIHTTLDTKAQDYVDKVMYEGNVVEFPDEDFQAGISLLDTKTGGILALGGDRDPDVKLGFNYATENPRQPGSTIKPILDYGPAIEYLKWGTYETVEDKPTTYNDTAKTPINNFDNKFLGSMSIREALARSRNIPALEAFRAAGADNAQEFASNLGIKLNEMYESYSIGGLGGKDEGITSLQLAGAYSAFGNEGVYNAPHSVRYFTLNDGTKINMEPESEVAMQDYTAFMVTDMMKSVVNSAYGTGSTANVPGLPMAGKTGTTNYSADDIQKYNIPAGASPDAWFAGYTTNYTMAVWTGYAKRQNYLRSNTVSNDQRIAQLLFKNIMQYISQDVETADFKMPDSVEKVSIEKGTYPARLASSYTPSSQIISEYAVKGNIVQKVSEKYNKLDPAKNAKASYDKDNDAVNLTWSYGDTSDVKFDVSVSINGGAAEQLTTTSDTSLKIAKPDPDSTYTFTITAKSSSMTSDAVTASVKVPAKLEEQPATDENETVDDDTKTDDENTGTEEDKKNNNNGNGNGNNNSNNGNGNNNGNNGNNGNGNGNNKDDEEADENEPDENENEPDENEADESTQTEDAADQSQQSTTP</sequence>
<keyword evidence="15" id="KW-0472">Membrane</keyword>
<evidence type="ECO:0000256" key="7">
    <source>
        <dbReference type="ARBA" id="ARBA00022801"/>
    </source>
</evidence>
<dbReference type="RefSeq" id="WP_185766054.1">
    <property type="nucleotide sequence ID" value="NZ_RIBP01000004.1"/>
</dbReference>
<dbReference type="Pfam" id="PF00912">
    <property type="entry name" value="Transgly"/>
    <property type="match status" value="1"/>
</dbReference>
<dbReference type="InterPro" id="IPR001460">
    <property type="entry name" value="PCN-bd_Tpept"/>
</dbReference>
<feature type="compositionally biased region" description="Acidic residues" evidence="14">
    <location>
        <begin position="871"/>
        <end position="902"/>
    </location>
</feature>
<evidence type="ECO:0000256" key="3">
    <source>
        <dbReference type="ARBA" id="ARBA00022645"/>
    </source>
</evidence>
<evidence type="ECO:0000256" key="8">
    <source>
        <dbReference type="ARBA" id="ARBA00022960"/>
    </source>
</evidence>
<keyword evidence="8" id="KW-0133">Cell shape</keyword>
<dbReference type="SUPFAM" id="SSF49265">
    <property type="entry name" value="Fibronectin type III"/>
    <property type="match status" value="1"/>
</dbReference>
<evidence type="ECO:0000256" key="6">
    <source>
        <dbReference type="ARBA" id="ARBA00022679"/>
    </source>
</evidence>
<dbReference type="InterPro" id="IPR001264">
    <property type="entry name" value="Glyco_trans_51"/>
</dbReference>
<evidence type="ECO:0000259" key="16">
    <source>
        <dbReference type="Pfam" id="PF00905"/>
    </source>
</evidence>
<evidence type="ECO:0000256" key="13">
    <source>
        <dbReference type="ARBA" id="ARBA00049902"/>
    </source>
</evidence>
<protein>
    <submittedName>
        <fullName evidence="18">PBP1A family penicillin-binding protein</fullName>
    </submittedName>
</protein>
<evidence type="ECO:0000256" key="5">
    <source>
        <dbReference type="ARBA" id="ARBA00022676"/>
    </source>
</evidence>
<dbReference type="Proteomes" id="UP000319837">
    <property type="component" value="Unassembled WGS sequence"/>
</dbReference>
<keyword evidence="6" id="KW-0808">Transferase</keyword>
<dbReference type="InterPro" id="IPR023346">
    <property type="entry name" value="Lysozyme-like_dom_sf"/>
</dbReference>
<dbReference type="FunFam" id="1.10.3810.10:FF:000001">
    <property type="entry name" value="Penicillin-binding protein 1A"/>
    <property type="match status" value="1"/>
</dbReference>
<name>A0A553SLA1_NIACI</name>
<evidence type="ECO:0000313" key="19">
    <source>
        <dbReference type="Proteomes" id="UP000319837"/>
    </source>
</evidence>
<evidence type="ECO:0000313" key="18">
    <source>
        <dbReference type="EMBL" id="TRZ37765.1"/>
    </source>
</evidence>
<evidence type="ECO:0000259" key="17">
    <source>
        <dbReference type="Pfam" id="PF00912"/>
    </source>
</evidence>
<dbReference type="InterPro" id="IPR036950">
    <property type="entry name" value="PBP_transglycosylase"/>
</dbReference>
<comment type="catalytic activity">
    <reaction evidence="13">
        <text>[GlcNAc-(1-&gt;4)-Mur2Ac(oyl-L-Ala-gamma-D-Glu-L-Lys-D-Ala-D-Ala)](n)-di-trans,octa-cis-undecaprenyl diphosphate + beta-D-GlcNAc-(1-&gt;4)-Mur2Ac(oyl-L-Ala-gamma-D-Glu-L-Lys-D-Ala-D-Ala)-di-trans,octa-cis-undecaprenyl diphosphate = [GlcNAc-(1-&gt;4)-Mur2Ac(oyl-L-Ala-gamma-D-Glu-L-Lys-D-Ala-D-Ala)](n+1)-di-trans,octa-cis-undecaprenyl diphosphate + di-trans,octa-cis-undecaprenyl diphosphate + H(+)</text>
        <dbReference type="Rhea" id="RHEA:23708"/>
        <dbReference type="Rhea" id="RHEA-COMP:9602"/>
        <dbReference type="Rhea" id="RHEA-COMP:9603"/>
        <dbReference type="ChEBI" id="CHEBI:15378"/>
        <dbReference type="ChEBI" id="CHEBI:58405"/>
        <dbReference type="ChEBI" id="CHEBI:60033"/>
        <dbReference type="ChEBI" id="CHEBI:78435"/>
        <dbReference type="EC" id="2.4.99.28"/>
    </reaction>
</comment>
<dbReference type="NCBIfam" id="TIGR02074">
    <property type="entry name" value="PBP_1a_fam"/>
    <property type="match status" value="1"/>
</dbReference>
<dbReference type="GO" id="GO:0008360">
    <property type="term" value="P:regulation of cell shape"/>
    <property type="evidence" value="ECO:0007669"/>
    <property type="project" value="UniProtKB-KW"/>
</dbReference>
<keyword evidence="10" id="KW-0511">Multifunctional enzyme</keyword>
<dbReference type="InterPro" id="IPR012338">
    <property type="entry name" value="Beta-lactam/transpept-like"/>
</dbReference>
<dbReference type="PANTHER" id="PTHR32282:SF29">
    <property type="entry name" value="PENICILLIN-BINDING PROTEIN 1A"/>
    <property type="match status" value="1"/>
</dbReference>
<evidence type="ECO:0000256" key="14">
    <source>
        <dbReference type="SAM" id="MobiDB-lite"/>
    </source>
</evidence>
<dbReference type="GO" id="GO:0009002">
    <property type="term" value="F:serine-type D-Ala-D-Ala carboxypeptidase activity"/>
    <property type="evidence" value="ECO:0007669"/>
    <property type="project" value="UniProtKB-EC"/>
</dbReference>
<feature type="compositionally biased region" description="Basic and acidic residues" evidence="14">
    <location>
        <begin position="1"/>
        <end position="23"/>
    </location>
</feature>
<keyword evidence="9" id="KW-0573">Peptidoglycan synthesis</keyword>
<dbReference type="EMBL" id="RIBP01000004">
    <property type="protein sequence ID" value="TRZ37765.1"/>
    <property type="molecule type" value="Genomic_DNA"/>
</dbReference>
<reference evidence="19" key="1">
    <citation type="submission" date="2018-10" db="EMBL/GenBank/DDBJ databases">
        <title>FDA dAtabase for Regulatory Grade micrObial Sequences (FDA-ARGOS): Supporting development and validation of Infectious Disease Dx tests.</title>
        <authorList>
            <person name="Minogue T."/>
            <person name="Wolcott M."/>
            <person name="Wasieloski L."/>
            <person name="Aguilar W."/>
            <person name="Moore D."/>
            <person name="Tallon L."/>
            <person name="Sadzewicz L."/>
            <person name="Sengamalay N."/>
            <person name="Ott S."/>
            <person name="Godinez A."/>
            <person name="Nagaraj S."/>
            <person name="Vavikolanu K."/>
            <person name="Vyas G."/>
            <person name="Nadendla S."/>
            <person name="George J."/>
            <person name="Sichtig H."/>
        </authorList>
    </citation>
    <scope>NUCLEOTIDE SEQUENCE [LARGE SCALE GENOMIC DNA]</scope>
    <source>
        <strain evidence="19">FDAARGOS_343</strain>
    </source>
</reference>
<dbReference type="GO" id="GO:0008955">
    <property type="term" value="F:peptidoglycan glycosyltransferase activity"/>
    <property type="evidence" value="ECO:0007669"/>
    <property type="project" value="UniProtKB-EC"/>
</dbReference>
<evidence type="ECO:0000256" key="9">
    <source>
        <dbReference type="ARBA" id="ARBA00022984"/>
    </source>
</evidence>
<evidence type="ECO:0000256" key="1">
    <source>
        <dbReference type="ARBA" id="ARBA00007090"/>
    </source>
</evidence>
<evidence type="ECO:0000256" key="11">
    <source>
        <dbReference type="ARBA" id="ARBA00023316"/>
    </source>
</evidence>
<comment type="similarity">
    <text evidence="2">In the N-terminal section; belongs to the glycosyltransferase 51 family.</text>
</comment>
<dbReference type="GO" id="GO:0009252">
    <property type="term" value="P:peptidoglycan biosynthetic process"/>
    <property type="evidence" value="ECO:0007669"/>
    <property type="project" value="UniProtKB-KW"/>
</dbReference>
<dbReference type="SUPFAM" id="SSF53955">
    <property type="entry name" value="Lysozyme-like"/>
    <property type="match status" value="1"/>
</dbReference>
<keyword evidence="7" id="KW-0378">Hydrolase</keyword>
<keyword evidence="3" id="KW-0121">Carboxypeptidase</keyword>
<keyword evidence="15" id="KW-0812">Transmembrane</keyword>
<dbReference type="Gene3D" id="2.60.40.10">
    <property type="entry name" value="Immunoglobulins"/>
    <property type="match status" value="1"/>
</dbReference>
<feature type="region of interest" description="Disordered" evidence="14">
    <location>
        <begin position="1"/>
        <end position="34"/>
    </location>
</feature>
<gene>
    <name evidence="18" type="ORF">CEQ21_20225</name>
</gene>
<keyword evidence="5" id="KW-0328">Glycosyltransferase</keyword>
<dbReference type="InterPro" id="IPR050396">
    <property type="entry name" value="Glycosyltr_51/Transpeptidase"/>
</dbReference>
<dbReference type="GO" id="GO:0071555">
    <property type="term" value="P:cell wall organization"/>
    <property type="evidence" value="ECO:0007669"/>
    <property type="project" value="UniProtKB-KW"/>
</dbReference>